<dbReference type="RefSeq" id="WP_279296398.1">
    <property type="nucleotide sequence ID" value="NZ_JAOTIF010000003.1"/>
</dbReference>
<dbReference type="InterPro" id="IPR027417">
    <property type="entry name" value="P-loop_NTPase"/>
</dbReference>
<name>A0A9X2XNS0_9BACT</name>
<evidence type="ECO:0000256" key="3">
    <source>
        <dbReference type="ARBA" id="ARBA00005842"/>
    </source>
</evidence>
<reference evidence="14" key="1">
    <citation type="submission" date="2022-09" db="EMBL/GenBank/DDBJ databases">
        <authorList>
            <person name="Yuan C."/>
            <person name="Ke Z."/>
        </authorList>
    </citation>
    <scope>NUCLEOTIDE SEQUENCE</scope>
    <source>
        <strain evidence="14">LB-8</strain>
    </source>
</reference>
<dbReference type="GO" id="GO:0006400">
    <property type="term" value="P:tRNA modification"/>
    <property type="evidence" value="ECO:0007669"/>
    <property type="project" value="TreeGrafter"/>
</dbReference>
<dbReference type="Gene3D" id="1.10.20.140">
    <property type="match status" value="1"/>
</dbReference>
<dbReference type="PANTHER" id="PTHR11088:SF60">
    <property type="entry name" value="TRNA DIMETHYLALLYLTRANSFERASE"/>
    <property type="match status" value="1"/>
</dbReference>
<evidence type="ECO:0000313" key="15">
    <source>
        <dbReference type="Proteomes" id="UP001155483"/>
    </source>
</evidence>
<evidence type="ECO:0000256" key="7">
    <source>
        <dbReference type="ARBA" id="ARBA00022840"/>
    </source>
</evidence>
<comment type="catalytic activity">
    <reaction evidence="9 10 11">
        <text>adenosine(37) in tRNA + dimethylallyl diphosphate = N(6)-dimethylallyladenosine(37) in tRNA + diphosphate</text>
        <dbReference type="Rhea" id="RHEA:26482"/>
        <dbReference type="Rhea" id="RHEA-COMP:10162"/>
        <dbReference type="Rhea" id="RHEA-COMP:10375"/>
        <dbReference type="ChEBI" id="CHEBI:33019"/>
        <dbReference type="ChEBI" id="CHEBI:57623"/>
        <dbReference type="ChEBI" id="CHEBI:74411"/>
        <dbReference type="ChEBI" id="CHEBI:74415"/>
        <dbReference type="EC" id="2.5.1.75"/>
    </reaction>
</comment>
<evidence type="ECO:0000256" key="5">
    <source>
        <dbReference type="ARBA" id="ARBA00022694"/>
    </source>
</evidence>
<sequence length="297" mass="34166">MKTVIIIAGPTAVGKTSVAISVAKQLGTEIISADSRQCYKEMNIGVARPSEEELAEVKHHFIASHSVHQNVNAATFEQYALEKCKEIFSKYDVTVMVGGTGLYIKAFCDGLDEMPDIPIQVRNEINDQYRQHGLTWLQEQVQNLDEEFYLKADIQNPHRLIRALEVKKATGRSILDYRKGAKATRDFKIEKIALELPKELLHQNINNRVDHMMEIGLLEEVQSLLPYQQLNALQTVGYKELFTYFSGEITLSEAVEDIKKNTRQYAKRQMTWFRKDKEYQWLDPRDVDTICKLLINN</sequence>
<evidence type="ECO:0000256" key="13">
    <source>
        <dbReference type="RuleBase" id="RU003785"/>
    </source>
</evidence>
<evidence type="ECO:0000256" key="9">
    <source>
        <dbReference type="ARBA" id="ARBA00049563"/>
    </source>
</evidence>
<keyword evidence="15" id="KW-1185">Reference proteome</keyword>
<dbReference type="GO" id="GO:0052381">
    <property type="term" value="F:tRNA dimethylallyltransferase activity"/>
    <property type="evidence" value="ECO:0007669"/>
    <property type="project" value="UniProtKB-UniRule"/>
</dbReference>
<comment type="caution">
    <text evidence="14">The sequence shown here is derived from an EMBL/GenBank/DDBJ whole genome shotgun (WGS) entry which is preliminary data.</text>
</comment>
<accession>A0A9X2XNS0</accession>
<dbReference type="InterPro" id="IPR018022">
    <property type="entry name" value="IPT"/>
</dbReference>
<comment type="similarity">
    <text evidence="3 10 13">Belongs to the IPP transferase family.</text>
</comment>
<comment type="subunit">
    <text evidence="10">Monomer.</text>
</comment>
<reference evidence="14" key="2">
    <citation type="submission" date="2023-04" db="EMBL/GenBank/DDBJ databases">
        <title>Paracnuella aquatica gen. nov., sp. nov., a member of the family Chitinophagaceae isolated from a hot spring.</title>
        <authorList>
            <person name="Wang C."/>
        </authorList>
    </citation>
    <scope>NUCLEOTIDE SEQUENCE</scope>
    <source>
        <strain evidence="14">LB-8</strain>
    </source>
</reference>
<keyword evidence="8 10" id="KW-0460">Magnesium</keyword>
<dbReference type="Proteomes" id="UP001155483">
    <property type="component" value="Unassembled WGS sequence"/>
</dbReference>
<keyword evidence="5 10" id="KW-0819">tRNA processing</keyword>
<evidence type="ECO:0000256" key="4">
    <source>
        <dbReference type="ARBA" id="ARBA00022679"/>
    </source>
</evidence>
<dbReference type="EMBL" id="JAOTIF010000003">
    <property type="protein sequence ID" value="MCU7548954.1"/>
    <property type="molecule type" value="Genomic_DNA"/>
</dbReference>
<organism evidence="14 15">
    <name type="scientific">Paraflavisolibacter caeni</name>
    <dbReference type="NCBI Taxonomy" id="2982496"/>
    <lineage>
        <taxon>Bacteria</taxon>
        <taxon>Pseudomonadati</taxon>
        <taxon>Bacteroidota</taxon>
        <taxon>Chitinophagia</taxon>
        <taxon>Chitinophagales</taxon>
        <taxon>Chitinophagaceae</taxon>
        <taxon>Paraflavisolibacter</taxon>
    </lineage>
</organism>
<feature type="binding site" evidence="10">
    <location>
        <begin position="9"/>
        <end position="16"/>
    </location>
    <ligand>
        <name>ATP</name>
        <dbReference type="ChEBI" id="CHEBI:30616"/>
    </ligand>
</feature>
<proteinExistence type="inferred from homology"/>
<dbReference type="GO" id="GO:0005524">
    <property type="term" value="F:ATP binding"/>
    <property type="evidence" value="ECO:0007669"/>
    <property type="project" value="UniProtKB-UniRule"/>
</dbReference>
<comment type="cofactor">
    <cofactor evidence="1 10">
        <name>Mg(2+)</name>
        <dbReference type="ChEBI" id="CHEBI:18420"/>
    </cofactor>
</comment>
<evidence type="ECO:0000256" key="12">
    <source>
        <dbReference type="RuleBase" id="RU003784"/>
    </source>
</evidence>
<evidence type="ECO:0000256" key="8">
    <source>
        <dbReference type="ARBA" id="ARBA00022842"/>
    </source>
</evidence>
<dbReference type="HAMAP" id="MF_00185">
    <property type="entry name" value="IPP_trans"/>
    <property type="match status" value="1"/>
</dbReference>
<dbReference type="EC" id="2.5.1.75" evidence="10"/>
<dbReference type="AlphaFoldDB" id="A0A9X2XNS0"/>
<evidence type="ECO:0000256" key="1">
    <source>
        <dbReference type="ARBA" id="ARBA00001946"/>
    </source>
</evidence>
<evidence type="ECO:0000313" key="14">
    <source>
        <dbReference type="EMBL" id="MCU7548954.1"/>
    </source>
</evidence>
<feature type="region of interest" description="Interaction with substrate tRNA" evidence="10">
    <location>
        <begin position="34"/>
        <end position="37"/>
    </location>
</feature>
<comment type="caution">
    <text evidence="10">Lacks conserved residue(s) required for the propagation of feature annotation.</text>
</comment>
<evidence type="ECO:0000256" key="6">
    <source>
        <dbReference type="ARBA" id="ARBA00022741"/>
    </source>
</evidence>
<dbReference type="PANTHER" id="PTHR11088">
    <property type="entry name" value="TRNA DIMETHYLALLYLTRANSFERASE"/>
    <property type="match status" value="1"/>
</dbReference>
<feature type="site" description="Interaction with substrate tRNA" evidence="10">
    <location>
        <position position="100"/>
    </location>
</feature>
<feature type="binding site" evidence="10">
    <location>
        <begin position="11"/>
        <end position="16"/>
    </location>
    <ligand>
        <name>substrate</name>
    </ligand>
</feature>
<evidence type="ECO:0000256" key="11">
    <source>
        <dbReference type="RuleBase" id="RU003783"/>
    </source>
</evidence>
<protein>
    <recommendedName>
        <fullName evidence="10">tRNA dimethylallyltransferase</fullName>
        <ecNumber evidence="10">2.5.1.75</ecNumber>
    </recommendedName>
    <alternativeName>
        <fullName evidence="10">Dimethylallyl diphosphate:tRNA dimethylallyltransferase</fullName>
        <shortName evidence="10">DMAPP:tRNA dimethylallyltransferase</shortName>
        <shortName evidence="10">DMATase</shortName>
    </alternativeName>
    <alternativeName>
        <fullName evidence="10">Isopentenyl-diphosphate:tRNA isopentenyltransferase</fullName>
        <shortName evidence="10">IPP transferase</shortName>
        <shortName evidence="10">IPPT</shortName>
        <shortName evidence="10">IPTase</shortName>
    </alternativeName>
</protein>
<keyword evidence="4 10" id="KW-0808">Transferase</keyword>
<evidence type="ECO:0000256" key="2">
    <source>
        <dbReference type="ARBA" id="ARBA00003213"/>
    </source>
</evidence>
<keyword evidence="7 10" id="KW-0067">ATP-binding</keyword>
<dbReference type="SUPFAM" id="SSF52540">
    <property type="entry name" value="P-loop containing nucleoside triphosphate hydrolases"/>
    <property type="match status" value="2"/>
</dbReference>
<dbReference type="InterPro" id="IPR039657">
    <property type="entry name" value="Dimethylallyltransferase"/>
</dbReference>
<keyword evidence="6 10" id="KW-0547">Nucleotide-binding</keyword>
<dbReference type="Pfam" id="PF01715">
    <property type="entry name" value="IPPT"/>
    <property type="match status" value="1"/>
</dbReference>
<dbReference type="NCBIfam" id="TIGR00174">
    <property type="entry name" value="miaA"/>
    <property type="match status" value="1"/>
</dbReference>
<feature type="site" description="Interaction with substrate tRNA" evidence="10">
    <location>
        <position position="122"/>
    </location>
</feature>
<comment type="function">
    <text evidence="2 10 12">Catalyzes the transfer of a dimethylallyl group onto the adenine at position 37 in tRNAs that read codons beginning with uridine, leading to the formation of N6-(dimethylallyl)adenosine (i(6)A).</text>
</comment>
<evidence type="ECO:0000256" key="10">
    <source>
        <dbReference type="HAMAP-Rule" id="MF_00185"/>
    </source>
</evidence>
<dbReference type="Gene3D" id="3.40.50.300">
    <property type="entry name" value="P-loop containing nucleotide triphosphate hydrolases"/>
    <property type="match status" value="1"/>
</dbReference>
<gene>
    <name evidence="10 14" type="primary">miaA</name>
    <name evidence="14" type="ORF">OCK74_07490</name>
</gene>